<dbReference type="Proteomes" id="UP000545490">
    <property type="component" value="Unassembled WGS sequence"/>
</dbReference>
<dbReference type="PANTHER" id="PTHR46268">
    <property type="entry name" value="STRESS RESPONSE PROTEIN NHAX"/>
    <property type="match status" value="1"/>
</dbReference>
<accession>A0A7W6BDS4</accession>
<dbReference type="Pfam" id="PF00582">
    <property type="entry name" value="Usp"/>
    <property type="match status" value="1"/>
</dbReference>
<dbReference type="PRINTS" id="PR01438">
    <property type="entry name" value="UNVRSLSTRESS"/>
</dbReference>
<dbReference type="Proteomes" id="UP000272004">
    <property type="component" value="Unassembled WGS sequence"/>
</dbReference>
<dbReference type="AlphaFoldDB" id="A0A7W6BDS4"/>
<dbReference type="EMBL" id="JACIDG010000011">
    <property type="protein sequence ID" value="MBB3917102.1"/>
    <property type="molecule type" value="Genomic_DNA"/>
</dbReference>
<sequence length="273" mass="30051">MKAQFHLPLVTYPDASSFALLQNAVNVSLHQKADLTASLPLVRIEPIQPRFPTFLDVKKMRAEAERFSKHNEAALEQTLRDYGKKADVEVEIHPFDAREQFVAQTLAELSRAYDLSILEASEAMRPLIESVLFESGRPVLLFPTDNFCGRIDAVAIAWDGGTTAARALTGARLLLEHASRIVLISVTDDKQIDERSRDYLAAVLRKADLAVEVVAAQANGDLPASVIQSAALERKADLLVAGAFGHSRLREFVLGGVTRSLLTRLEMPVLLCH</sequence>
<dbReference type="InterPro" id="IPR006016">
    <property type="entry name" value="UspA"/>
</dbReference>
<evidence type="ECO:0000256" key="1">
    <source>
        <dbReference type="ARBA" id="ARBA00008791"/>
    </source>
</evidence>
<evidence type="ECO:0000313" key="4">
    <source>
        <dbReference type="EMBL" id="RUM10611.1"/>
    </source>
</evidence>
<evidence type="ECO:0000313" key="3">
    <source>
        <dbReference type="EMBL" id="MBB3917102.1"/>
    </source>
</evidence>
<evidence type="ECO:0000259" key="2">
    <source>
        <dbReference type="Pfam" id="PF00582"/>
    </source>
</evidence>
<dbReference type="PANTHER" id="PTHR46268:SF15">
    <property type="entry name" value="UNIVERSAL STRESS PROTEIN HP_0031"/>
    <property type="match status" value="1"/>
</dbReference>
<organism evidence="3 6">
    <name type="scientific">Rhizobium fabae</name>
    <dbReference type="NCBI Taxonomy" id="573179"/>
    <lineage>
        <taxon>Bacteria</taxon>
        <taxon>Pseudomonadati</taxon>
        <taxon>Pseudomonadota</taxon>
        <taxon>Alphaproteobacteria</taxon>
        <taxon>Hyphomicrobiales</taxon>
        <taxon>Rhizobiaceae</taxon>
        <taxon>Rhizobium/Agrobacterium group</taxon>
        <taxon>Rhizobium</taxon>
    </lineage>
</organism>
<evidence type="ECO:0000313" key="5">
    <source>
        <dbReference type="Proteomes" id="UP000272004"/>
    </source>
</evidence>
<dbReference type="SUPFAM" id="SSF52402">
    <property type="entry name" value="Adenine nucleotide alpha hydrolases-like"/>
    <property type="match status" value="1"/>
</dbReference>
<feature type="domain" description="UspA" evidence="2">
    <location>
        <begin position="192"/>
        <end position="272"/>
    </location>
</feature>
<comment type="similarity">
    <text evidence="1">Belongs to the universal stress protein A family.</text>
</comment>
<dbReference type="CDD" id="cd00293">
    <property type="entry name" value="USP-like"/>
    <property type="match status" value="1"/>
</dbReference>
<comment type="caution">
    <text evidence="3">The sequence shown here is derived from an EMBL/GenBank/DDBJ whole genome shotgun (WGS) entry which is preliminary data.</text>
</comment>
<dbReference type="Gene3D" id="3.40.50.12370">
    <property type="match status" value="1"/>
</dbReference>
<reference evidence="3 6" key="2">
    <citation type="submission" date="2020-08" db="EMBL/GenBank/DDBJ databases">
        <title>Genomic Encyclopedia of Type Strains, Phase IV (KMG-IV): sequencing the most valuable type-strain genomes for metagenomic binning, comparative biology and taxonomic classification.</title>
        <authorList>
            <person name="Goeker M."/>
        </authorList>
    </citation>
    <scope>NUCLEOTIDE SEQUENCE [LARGE SCALE GENOMIC DNA]</scope>
    <source>
        <strain evidence="3 6">DSM 19331</strain>
    </source>
</reference>
<gene>
    <name evidence="4" type="ORF">EFB14_23055</name>
    <name evidence="3" type="ORF">GGQ65_004412</name>
</gene>
<evidence type="ECO:0000313" key="6">
    <source>
        <dbReference type="Proteomes" id="UP000545490"/>
    </source>
</evidence>
<reference evidence="4 5" key="1">
    <citation type="submission" date="2018-11" db="EMBL/GenBank/DDBJ databases">
        <authorList>
            <person name="Huo Y."/>
        </authorList>
    </citation>
    <scope>NUCLEOTIDE SEQUENCE [LARGE SCALE GENOMIC DNA]</scope>
    <source>
        <strain evidence="4 5">CCBAU 33202</strain>
    </source>
</reference>
<dbReference type="EMBL" id="RJJU01000012">
    <property type="protein sequence ID" value="RUM10611.1"/>
    <property type="molecule type" value="Genomic_DNA"/>
</dbReference>
<protein>
    <submittedName>
        <fullName evidence="3">Nucleotide-binding universal stress UspA family protein</fullName>
    </submittedName>
    <submittedName>
        <fullName evidence="4">Universal stress protein</fullName>
    </submittedName>
</protein>
<dbReference type="RefSeq" id="WP_126829012.1">
    <property type="nucleotide sequence ID" value="NZ_JACIDG010000011.1"/>
</dbReference>
<proteinExistence type="inferred from homology"/>
<name>A0A7W6BDS4_9HYPH</name>
<keyword evidence="5" id="KW-1185">Reference proteome</keyword>
<dbReference type="InterPro" id="IPR006015">
    <property type="entry name" value="Universal_stress_UspA"/>
</dbReference>